<comment type="caution">
    <text evidence="1">The sequence shown here is derived from an EMBL/GenBank/DDBJ whole genome shotgun (WGS) entry which is preliminary data.</text>
</comment>
<reference evidence="2" key="1">
    <citation type="journal article" date="2019" name="Int. J. Syst. Evol. Microbiol.">
        <title>The Global Catalogue of Microorganisms (GCM) 10K type strain sequencing project: providing services to taxonomists for standard genome sequencing and annotation.</title>
        <authorList>
            <consortium name="The Broad Institute Genomics Platform"/>
            <consortium name="The Broad Institute Genome Sequencing Center for Infectious Disease"/>
            <person name="Wu L."/>
            <person name="Ma J."/>
        </authorList>
    </citation>
    <scope>NUCLEOTIDE SEQUENCE [LARGE SCALE GENOMIC DNA]</scope>
    <source>
        <strain evidence="2">DT92</strain>
    </source>
</reference>
<name>A0ABW5B1M4_9FLAO</name>
<protein>
    <submittedName>
        <fullName evidence="1">Lacal_2735 family protein</fullName>
    </submittedName>
</protein>
<gene>
    <name evidence="1" type="ORF">ACFSJT_16975</name>
</gene>
<dbReference type="RefSeq" id="WP_378321535.1">
    <property type="nucleotide sequence ID" value="NZ_JBHUHY010000017.1"/>
</dbReference>
<evidence type="ECO:0000313" key="2">
    <source>
        <dbReference type="Proteomes" id="UP001597344"/>
    </source>
</evidence>
<dbReference type="EMBL" id="JBHUHY010000017">
    <property type="protein sequence ID" value="MFD2188502.1"/>
    <property type="molecule type" value="Genomic_DNA"/>
</dbReference>
<dbReference type="NCBIfam" id="NF033487">
    <property type="entry name" value="Lacal_2735_fam"/>
    <property type="match status" value="1"/>
</dbReference>
<organism evidence="1 2">
    <name type="scientific">Aquimarina celericrescens</name>
    <dbReference type="NCBI Taxonomy" id="1964542"/>
    <lineage>
        <taxon>Bacteria</taxon>
        <taxon>Pseudomonadati</taxon>
        <taxon>Bacteroidota</taxon>
        <taxon>Flavobacteriia</taxon>
        <taxon>Flavobacteriales</taxon>
        <taxon>Flavobacteriaceae</taxon>
        <taxon>Aquimarina</taxon>
    </lineage>
</organism>
<accession>A0ABW5B1M4</accession>
<keyword evidence="2" id="KW-1185">Reference proteome</keyword>
<evidence type="ECO:0000313" key="1">
    <source>
        <dbReference type="EMBL" id="MFD2188502.1"/>
    </source>
</evidence>
<proteinExistence type="predicted"/>
<sequence length="59" mass="7133">MFAWFKNRTELQRLQYDYCKMMKSAYKLALTDKDKSDQIHEKANKLLSQIKKIESQSIF</sequence>
<dbReference type="InterPro" id="IPR045493">
    <property type="entry name" value="DUF6435"/>
</dbReference>
<dbReference type="Proteomes" id="UP001597344">
    <property type="component" value="Unassembled WGS sequence"/>
</dbReference>